<dbReference type="EMBL" id="UINC01142269">
    <property type="protein sequence ID" value="SVD30501.1"/>
    <property type="molecule type" value="Genomic_DNA"/>
</dbReference>
<organism evidence="1">
    <name type="scientific">marine metagenome</name>
    <dbReference type="NCBI Taxonomy" id="408172"/>
    <lineage>
        <taxon>unclassified sequences</taxon>
        <taxon>metagenomes</taxon>
        <taxon>ecological metagenomes</taxon>
    </lineage>
</organism>
<feature type="non-terminal residue" evidence="1">
    <location>
        <position position="30"/>
    </location>
</feature>
<dbReference type="AlphaFoldDB" id="A0A382U9S4"/>
<name>A0A382U9S4_9ZZZZ</name>
<evidence type="ECO:0000313" key="1">
    <source>
        <dbReference type="EMBL" id="SVD30501.1"/>
    </source>
</evidence>
<protein>
    <submittedName>
        <fullName evidence="1">Uncharacterized protein</fullName>
    </submittedName>
</protein>
<gene>
    <name evidence="1" type="ORF">METZ01_LOCUS383355</name>
</gene>
<accession>A0A382U9S4</accession>
<reference evidence="1" key="1">
    <citation type="submission" date="2018-05" db="EMBL/GenBank/DDBJ databases">
        <authorList>
            <person name="Lanie J.A."/>
            <person name="Ng W.-L."/>
            <person name="Kazmierczak K.M."/>
            <person name="Andrzejewski T.M."/>
            <person name="Davidsen T.M."/>
            <person name="Wayne K.J."/>
            <person name="Tettelin H."/>
            <person name="Glass J.I."/>
            <person name="Rusch D."/>
            <person name="Podicherti R."/>
            <person name="Tsui H.-C.T."/>
            <person name="Winkler M.E."/>
        </authorList>
    </citation>
    <scope>NUCLEOTIDE SEQUENCE</scope>
</reference>
<sequence length="30" mass="3318">MQPPKIHFGKGVASNYDYPNEILIITSRGA</sequence>
<proteinExistence type="predicted"/>